<sequence length="1042" mass="111661">MTTSLEYASDGPTHSPVDTLQQQQHAQLQLQQQPSQPDVTARPNGLLGKMFRKSTSKHPKLNPVGISSKQFFGDEPRPVVMHLSPTEYHAPPKGVKLTRKLSAISPTISNVSSNSHPLFAMQGAGSHIFQTMNGQSYTAQQQWLELSLPRVGDKAAEGDKPASNPAYQTQCYRLSRLKLDIAHGVDAAVLDKAISKSPVHQTASAAPSPGGPNKLLLSPGSPFGTRPQMQSNPTNPMHAPAVPQSELLAMYNEAEKAISAGERKQRGSPWSAKLGFTNIRRPETRTQRHQAFDINSVDIATHPCIYPESPLVSVPSIAPVSARGNNASGTATPFSALDTLVGTAADSTALPHSLYPQDGFDNNDDSPLYANSEVIASVGNLGSIDKEFLLTIQRNSALEARRQRRRETRRNTVSVLSTSDRDGNADKEHLSSMPPALVSSFAARKNISAFLAPTDSGHDMMPHGITIEHLSRLSQIGEPLSYPDTALRLADMAPKPTGRRLNQRQEQQQQKTLAPKHELDFTTAPQKDNILSQPALGITTEKPEFGSTSTYTSVFCSPKNPRPLSSDSLTYAEQQVESSADDIGSNSGESDAWSAHRPSTSNKPSQRALASEPDGATDNNYTSPATFASSPILDSPIAELPKLPALLSAASPTHSATTLTSHSPALASTLPPYCASNSSSVISNMQFSTSVAFSSLNKYAADGSIPLVPYLPHGTAAQTSRYEAMVSIPLPAVATRPGTANPHASPRIVSNNRRYRGSTLVGPSASMAADTESFAYALPPLPSTVAAIVSPPPLRQPASQIHVAQSNSGWDADSIRMQRYRLTPASGRQHVGMDVDCLPESPVHPDTESDDILATSTNAAEQQESTTSQPLHKAFVRKFSHPDTQLHLTSCVPMSPTKSPDTLSKSASNLSTTSHKSVSNSNDDSGNVSFCYKNGISRLFSVNPSNRKLHLTKNKAVTSQPPSGSETSGNNLVRIQAQPQQQSQAASPAVTSLVDDPLARRKIRDQLASSTAFDRLLEEDDEFTMAISLTPLVAGTSRKKPV</sequence>
<reference evidence="1" key="1">
    <citation type="submission" date="2022-07" db="EMBL/GenBank/DDBJ databases">
        <title>Phylogenomic reconstructions and comparative analyses of Kickxellomycotina fungi.</title>
        <authorList>
            <person name="Reynolds N.K."/>
            <person name="Stajich J.E."/>
            <person name="Barry K."/>
            <person name="Grigoriev I.V."/>
            <person name="Crous P."/>
            <person name="Smith M.E."/>
        </authorList>
    </citation>
    <scope>NUCLEOTIDE SEQUENCE</scope>
    <source>
        <strain evidence="1">Benny 63K</strain>
    </source>
</reference>
<gene>
    <name evidence="1" type="ORF">LPJ66_004094</name>
</gene>
<organism evidence="1 2">
    <name type="scientific">Kickxella alabastrina</name>
    <dbReference type="NCBI Taxonomy" id="61397"/>
    <lineage>
        <taxon>Eukaryota</taxon>
        <taxon>Fungi</taxon>
        <taxon>Fungi incertae sedis</taxon>
        <taxon>Zoopagomycota</taxon>
        <taxon>Kickxellomycotina</taxon>
        <taxon>Kickxellomycetes</taxon>
        <taxon>Kickxellales</taxon>
        <taxon>Kickxellaceae</taxon>
        <taxon>Kickxella</taxon>
    </lineage>
</organism>
<name>A0ACC1IIW2_9FUNG</name>
<comment type="caution">
    <text evidence="1">The sequence shown here is derived from an EMBL/GenBank/DDBJ whole genome shotgun (WGS) entry which is preliminary data.</text>
</comment>
<evidence type="ECO:0000313" key="1">
    <source>
        <dbReference type="EMBL" id="KAJ1896269.1"/>
    </source>
</evidence>
<evidence type="ECO:0000313" key="2">
    <source>
        <dbReference type="Proteomes" id="UP001150581"/>
    </source>
</evidence>
<dbReference type="EMBL" id="JANBPG010000467">
    <property type="protein sequence ID" value="KAJ1896269.1"/>
    <property type="molecule type" value="Genomic_DNA"/>
</dbReference>
<dbReference type="Proteomes" id="UP001150581">
    <property type="component" value="Unassembled WGS sequence"/>
</dbReference>
<protein>
    <submittedName>
        <fullName evidence="1">Uncharacterized protein</fullName>
    </submittedName>
</protein>
<keyword evidence="2" id="KW-1185">Reference proteome</keyword>
<accession>A0ACC1IIW2</accession>
<proteinExistence type="predicted"/>